<dbReference type="GeneID" id="18797792"/>
<keyword evidence="2" id="KW-1185">Reference proteome</keyword>
<reference evidence="2" key="1">
    <citation type="journal article" date="2012" name="Science">
        <title>The Paleozoic origin of enzymatic lignin decomposition reconstructed from 31 fungal genomes.</title>
        <authorList>
            <person name="Floudas D."/>
            <person name="Binder M."/>
            <person name="Riley R."/>
            <person name="Barry K."/>
            <person name="Blanchette R.A."/>
            <person name="Henrissat B."/>
            <person name="Martinez A.T."/>
            <person name="Otillar R."/>
            <person name="Spatafora J.W."/>
            <person name="Yadav J.S."/>
            <person name="Aerts A."/>
            <person name="Benoit I."/>
            <person name="Boyd A."/>
            <person name="Carlson A."/>
            <person name="Copeland A."/>
            <person name="Coutinho P.M."/>
            <person name="de Vries R.P."/>
            <person name="Ferreira P."/>
            <person name="Findley K."/>
            <person name="Foster B."/>
            <person name="Gaskell J."/>
            <person name="Glotzer D."/>
            <person name="Gorecki P."/>
            <person name="Heitman J."/>
            <person name="Hesse C."/>
            <person name="Hori C."/>
            <person name="Igarashi K."/>
            <person name="Jurgens J.A."/>
            <person name="Kallen N."/>
            <person name="Kersten P."/>
            <person name="Kohler A."/>
            <person name="Kuees U."/>
            <person name="Kumar T.K.A."/>
            <person name="Kuo A."/>
            <person name="LaButti K."/>
            <person name="Larrondo L.F."/>
            <person name="Lindquist E."/>
            <person name="Ling A."/>
            <person name="Lombard V."/>
            <person name="Lucas S."/>
            <person name="Lundell T."/>
            <person name="Martin R."/>
            <person name="McLaughlin D.J."/>
            <person name="Morgenstern I."/>
            <person name="Morin E."/>
            <person name="Murat C."/>
            <person name="Nagy L.G."/>
            <person name="Nolan M."/>
            <person name="Ohm R.A."/>
            <person name="Patyshakuliyeva A."/>
            <person name="Rokas A."/>
            <person name="Ruiz-Duenas F.J."/>
            <person name="Sabat G."/>
            <person name="Salamov A."/>
            <person name="Samejima M."/>
            <person name="Schmutz J."/>
            <person name="Slot J.C."/>
            <person name="St John F."/>
            <person name="Stenlid J."/>
            <person name="Sun H."/>
            <person name="Sun S."/>
            <person name="Syed K."/>
            <person name="Tsang A."/>
            <person name="Wiebenga A."/>
            <person name="Young D."/>
            <person name="Pisabarro A."/>
            <person name="Eastwood D.C."/>
            <person name="Martin F."/>
            <person name="Cullen D."/>
            <person name="Grigoriev I.V."/>
            <person name="Hibbett D.S."/>
        </authorList>
    </citation>
    <scope>NUCLEOTIDE SEQUENCE [LARGE SCALE GENOMIC DNA]</scope>
    <source>
        <strain evidence="2">FP-91666</strain>
    </source>
</reference>
<evidence type="ECO:0000313" key="1">
    <source>
        <dbReference type="EMBL" id="EIM79222.1"/>
    </source>
</evidence>
<dbReference type="EMBL" id="JH687407">
    <property type="protein sequence ID" value="EIM79222.1"/>
    <property type="molecule type" value="Genomic_DNA"/>
</dbReference>
<name>R7RXY8_STEHR</name>
<dbReference type="AlphaFoldDB" id="R7RXY8"/>
<dbReference type="Proteomes" id="UP000053927">
    <property type="component" value="Unassembled WGS sequence"/>
</dbReference>
<evidence type="ECO:0000313" key="2">
    <source>
        <dbReference type="Proteomes" id="UP000053927"/>
    </source>
</evidence>
<protein>
    <submittedName>
        <fullName evidence="1">Uncharacterized protein</fullName>
    </submittedName>
</protein>
<dbReference type="RefSeq" id="XP_007311675.1">
    <property type="nucleotide sequence ID" value="XM_007311613.1"/>
</dbReference>
<dbReference type="KEGG" id="shs:STEHIDRAFT_126580"/>
<gene>
    <name evidence="1" type="ORF">STEHIDRAFT_126580</name>
</gene>
<organism evidence="1 2">
    <name type="scientific">Stereum hirsutum (strain FP-91666)</name>
    <name type="common">White-rot fungus</name>
    <dbReference type="NCBI Taxonomy" id="721885"/>
    <lineage>
        <taxon>Eukaryota</taxon>
        <taxon>Fungi</taxon>
        <taxon>Dikarya</taxon>
        <taxon>Basidiomycota</taxon>
        <taxon>Agaricomycotina</taxon>
        <taxon>Agaricomycetes</taxon>
        <taxon>Russulales</taxon>
        <taxon>Stereaceae</taxon>
        <taxon>Stereum</taxon>
    </lineage>
</organism>
<accession>R7RXY8</accession>
<sequence>MASLTLQHFATLLTTGTLPSTKHTSRDPADNHVVAVTATTSSQRINTPITVAQNTHEKLSSSAYRMQWLDEM</sequence>
<proteinExistence type="predicted"/>